<proteinExistence type="predicted"/>
<evidence type="ECO:0000313" key="1">
    <source>
        <dbReference type="EMBL" id="PCE23078.1"/>
    </source>
</evidence>
<dbReference type="Proteomes" id="UP000218022">
    <property type="component" value="Unassembled WGS sequence"/>
</dbReference>
<sequence length="423" mass="48089">MAKRHYDWSSGLAEIEEHSLTKHQVLVDYLVRYFQQRTLNAPGRERFRITLVDGFCGGGLYVLQGSDQLVLGSPLRMMEAVDTAFTLVNANRTKQIELDVQFVFVDKDKHALEHLRKVLGDRGYQHAIGVSIHLLHAEFGVAADEILQRIRRHTPRSGTALFFLDQYGYTEVPAPLIRRIFQTSPNAEIVLTFHVSSFATYTNDEFAQRISATLQIDIFKRLGSRSIEQIKADETDWRRFIQAALYEALVEQCGAAFFTPFFIRGSGAGHGEYWLVHLSQHHRAQDVMKQVHWQHSNHFVHYGGAGLNMLAPHTMGFMQEFDGGFKFDDVARNRSDKELVEQLAVRIFDQPHAVNFSTVFAQTCNGSPATAGMYKDALATLVASGDVMVRSFDGKPRYRARYICDSDQIERARQLKLFLSPAR</sequence>
<gene>
    <name evidence="1" type="ORF">BWP39_25670</name>
</gene>
<dbReference type="AlphaFoldDB" id="A0A2A4ERN1"/>
<organism evidence="1 2">
    <name type="scientific">Paraburkholderia acidicola</name>
    <dbReference type="NCBI Taxonomy" id="1912599"/>
    <lineage>
        <taxon>Bacteria</taxon>
        <taxon>Pseudomonadati</taxon>
        <taxon>Pseudomonadota</taxon>
        <taxon>Betaproteobacteria</taxon>
        <taxon>Burkholderiales</taxon>
        <taxon>Burkholderiaceae</taxon>
        <taxon>Paraburkholderia</taxon>
    </lineage>
</organism>
<accession>A0A2A4ERN1</accession>
<evidence type="ECO:0008006" key="3">
    <source>
        <dbReference type="Google" id="ProtNLM"/>
    </source>
</evidence>
<dbReference type="InterPro" id="IPR031009">
    <property type="entry name" value="Tcm_partner"/>
</dbReference>
<dbReference type="NCBIfam" id="TIGR04474">
    <property type="entry name" value="tcm_partner"/>
    <property type="match status" value="1"/>
</dbReference>
<name>A0A2A4ERN1_9BURK</name>
<protein>
    <recommendedName>
        <fullName evidence="3">Three-Cys-motif partner protein</fullName>
    </recommendedName>
</protein>
<dbReference type="OrthoDB" id="275124at2"/>
<comment type="caution">
    <text evidence="1">The sequence shown here is derived from an EMBL/GenBank/DDBJ whole genome shotgun (WGS) entry which is preliminary data.</text>
</comment>
<dbReference type="EMBL" id="MTZV01000006">
    <property type="protein sequence ID" value="PCE23078.1"/>
    <property type="molecule type" value="Genomic_DNA"/>
</dbReference>
<dbReference type="RefSeq" id="WP_096725063.1">
    <property type="nucleotide sequence ID" value="NZ_MTZV01000006.1"/>
</dbReference>
<evidence type="ECO:0000313" key="2">
    <source>
        <dbReference type="Proteomes" id="UP000218022"/>
    </source>
</evidence>
<reference evidence="1 2" key="1">
    <citation type="submission" date="2017-01" db="EMBL/GenBank/DDBJ databases">
        <title>Whole-Genome Shotgun Sequencing of Two beta-Proteobacterial Species in Search of the Bulgecin Biosynthetic Cluster.</title>
        <authorList>
            <person name="Horsman M.E."/>
            <person name="Marous D.R."/>
            <person name="Li R."/>
            <person name="Oliver R.A."/>
            <person name="Byun B."/>
            <person name="Emrich S.J."/>
            <person name="Boggess B."/>
            <person name="Townsend C.A."/>
            <person name="Mobashery S."/>
        </authorList>
    </citation>
    <scope>NUCLEOTIDE SEQUENCE [LARGE SCALE GENOMIC DNA]</scope>
    <source>
        <strain evidence="1 2">ATCC 31363</strain>
    </source>
</reference>